<proteinExistence type="predicted"/>
<dbReference type="AlphaFoldDB" id="A0A540V8N1"/>
<protein>
    <submittedName>
        <fullName evidence="1">Uncharacterized protein</fullName>
    </submittedName>
</protein>
<dbReference type="EMBL" id="VIFK01000498">
    <property type="protein sequence ID" value="TQE93084.1"/>
    <property type="molecule type" value="Genomic_DNA"/>
</dbReference>
<name>A0A540V8N1_9GAMM</name>
<gene>
    <name evidence="1" type="ORF">FKY71_18430</name>
</gene>
<accession>A0A540V8N1</accession>
<evidence type="ECO:0000313" key="2">
    <source>
        <dbReference type="Proteomes" id="UP000315400"/>
    </source>
</evidence>
<comment type="caution">
    <text evidence="1">The sequence shown here is derived from an EMBL/GenBank/DDBJ whole genome shotgun (WGS) entry which is preliminary data.</text>
</comment>
<dbReference type="Proteomes" id="UP000315400">
    <property type="component" value="Unassembled WGS sequence"/>
</dbReference>
<reference evidence="1 2" key="1">
    <citation type="submission" date="2019-06" db="EMBL/GenBank/DDBJ databases">
        <title>Metagenome assembled Genome of Spiribacter salinus SL48-SHIP from the microbial mat of Salt Lake 48 (Novosibirsk region, Russia).</title>
        <authorList>
            <person name="Shipova A."/>
            <person name="Rozanov A.S."/>
            <person name="Bryanskaya A.V."/>
            <person name="Peltek S.E."/>
        </authorList>
    </citation>
    <scope>NUCLEOTIDE SEQUENCE [LARGE SCALE GENOMIC DNA]</scope>
    <source>
        <strain evidence="1">SL48-SHIP-2</strain>
    </source>
</reference>
<organism evidence="1 2">
    <name type="scientific">Spiribacter salinus</name>
    <dbReference type="NCBI Taxonomy" id="1335746"/>
    <lineage>
        <taxon>Bacteria</taxon>
        <taxon>Pseudomonadati</taxon>
        <taxon>Pseudomonadota</taxon>
        <taxon>Gammaproteobacteria</taxon>
        <taxon>Chromatiales</taxon>
        <taxon>Ectothiorhodospiraceae</taxon>
        <taxon>Spiribacter</taxon>
    </lineage>
</organism>
<sequence>MPWVDDDTDSLTLDPPLALISRQEITLQQMQEMCLLLGIDPDVVLRGGQAEIPDIPPWPEARQAFDLVVENAEAYDIASWPLVRVRAVLAKIVAHFGRA</sequence>
<evidence type="ECO:0000313" key="1">
    <source>
        <dbReference type="EMBL" id="TQE93084.1"/>
    </source>
</evidence>